<organism evidence="2 3">
    <name type="scientific">Lutispora thermophila DSM 19022</name>
    <dbReference type="NCBI Taxonomy" id="1122184"/>
    <lineage>
        <taxon>Bacteria</taxon>
        <taxon>Bacillati</taxon>
        <taxon>Bacillota</taxon>
        <taxon>Clostridia</taxon>
        <taxon>Lutisporales</taxon>
        <taxon>Lutisporaceae</taxon>
        <taxon>Lutispora</taxon>
    </lineage>
</organism>
<name>A0A1M6HPE1_9FIRM</name>
<dbReference type="InterPro" id="IPR023804">
    <property type="entry name" value="DUF3792_TM"/>
</dbReference>
<keyword evidence="1" id="KW-0472">Membrane</keyword>
<keyword evidence="3" id="KW-1185">Reference proteome</keyword>
<evidence type="ECO:0000313" key="3">
    <source>
        <dbReference type="Proteomes" id="UP000184442"/>
    </source>
</evidence>
<evidence type="ECO:0000313" key="2">
    <source>
        <dbReference type="EMBL" id="SHJ24059.1"/>
    </source>
</evidence>
<reference evidence="2 3" key="1">
    <citation type="submission" date="2016-11" db="EMBL/GenBank/DDBJ databases">
        <authorList>
            <person name="Jaros S."/>
            <person name="Januszkiewicz K."/>
            <person name="Wedrychowicz H."/>
        </authorList>
    </citation>
    <scope>NUCLEOTIDE SEQUENCE [LARGE SCALE GENOMIC DNA]</scope>
    <source>
        <strain evidence="2 3">DSM 19022</strain>
    </source>
</reference>
<dbReference type="EMBL" id="FQZS01000022">
    <property type="protein sequence ID" value="SHJ24059.1"/>
    <property type="molecule type" value="Genomic_DNA"/>
</dbReference>
<evidence type="ECO:0000256" key="1">
    <source>
        <dbReference type="SAM" id="Phobius"/>
    </source>
</evidence>
<dbReference type="NCBIfam" id="TIGR04086">
    <property type="entry name" value="TIGR04086_membr"/>
    <property type="match status" value="1"/>
</dbReference>
<feature type="transmembrane region" description="Helical" evidence="1">
    <location>
        <begin position="113"/>
        <end position="133"/>
    </location>
</feature>
<feature type="transmembrane region" description="Helical" evidence="1">
    <location>
        <begin position="57"/>
        <end position="75"/>
    </location>
</feature>
<feature type="transmembrane region" description="Helical" evidence="1">
    <location>
        <begin position="20"/>
        <end position="45"/>
    </location>
</feature>
<dbReference type="STRING" id="1122184.SAMN02745176_02880"/>
<gene>
    <name evidence="2" type="ORF">SAMN02745176_02880</name>
</gene>
<dbReference type="RefSeq" id="WP_073026902.1">
    <property type="nucleotide sequence ID" value="NZ_FQZS01000022.1"/>
</dbReference>
<proteinExistence type="predicted"/>
<accession>A0A1M6HPE1</accession>
<dbReference type="Proteomes" id="UP000184442">
    <property type="component" value="Unassembled WGS sequence"/>
</dbReference>
<sequence>MRSLKRDSIKLHEKQYENKIIIFAKSIILALIISLVSIIIYAIVLSLTSVSDGTMSLITQSITMISIVAAAIYCGRKIKSKGWLYGMIVGIIFILMILPLSIILGQVPVFDKYFIGKIIMACLVGIVGGIIGVNL</sequence>
<feature type="transmembrane region" description="Helical" evidence="1">
    <location>
        <begin position="82"/>
        <end position="107"/>
    </location>
</feature>
<keyword evidence="1" id="KW-1133">Transmembrane helix</keyword>
<dbReference type="AlphaFoldDB" id="A0A1M6HPE1"/>
<dbReference type="OrthoDB" id="2086722at2"/>
<protein>
    <submittedName>
        <fullName evidence="2">Putative membrane protein, TIGR04086 family</fullName>
    </submittedName>
</protein>
<dbReference type="Pfam" id="PF12670">
    <property type="entry name" value="DUF3792"/>
    <property type="match status" value="1"/>
</dbReference>
<keyword evidence="1" id="KW-0812">Transmembrane</keyword>